<dbReference type="Pfam" id="PF03466">
    <property type="entry name" value="LysR_substrate"/>
    <property type="match status" value="1"/>
</dbReference>
<gene>
    <name evidence="2" type="ORF">A6P07_17510</name>
</gene>
<dbReference type="SUPFAM" id="SSF53850">
    <property type="entry name" value="Periplasmic binding protein-like II"/>
    <property type="match status" value="1"/>
</dbReference>
<dbReference type="EMBL" id="LWSA01000280">
    <property type="protein sequence ID" value="OCX68772.1"/>
    <property type="molecule type" value="Genomic_DNA"/>
</dbReference>
<feature type="domain" description="LysR substrate-binding" evidence="1">
    <location>
        <begin position="2"/>
        <end position="80"/>
    </location>
</feature>
<organism evidence="2 3">
    <name type="scientific">Acidithiobacillus thiooxidans</name>
    <name type="common">Thiobacillus thiooxidans</name>
    <dbReference type="NCBI Taxonomy" id="930"/>
    <lineage>
        <taxon>Bacteria</taxon>
        <taxon>Pseudomonadati</taxon>
        <taxon>Pseudomonadota</taxon>
        <taxon>Acidithiobacillia</taxon>
        <taxon>Acidithiobacillales</taxon>
        <taxon>Acidithiobacillaceae</taxon>
        <taxon>Acidithiobacillus</taxon>
    </lineage>
</organism>
<dbReference type="AlphaFoldDB" id="A0A1C2J7E1"/>
<accession>A0A1C2J7E1</accession>
<dbReference type="Gene3D" id="3.40.190.290">
    <property type="match status" value="1"/>
</dbReference>
<protein>
    <recommendedName>
        <fullName evidence="1">LysR substrate-binding domain-containing protein</fullName>
    </recommendedName>
</protein>
<evidence type="ECO:0000259" key="1">
    <source>
        <dbReference type="Pfam" id="PF03466"/>
    </source>
</evidence>
<evidence type="ECO:0000313" key="2">
    <source>
        <dbReference type="EMBL" id="OCX68772.1"/>
    </source>
</evidence>
<name>A0A1C2J7E1_ACITH</name>
<dbReference type="InterPro" id="IPR005119">
    <property type="entry name" value="LysR_subst-bd"/>
</dbReference>
<comment type="caution">
    <text evidence="2">The sequence shown here is derived from an EMBL/GenBank/DDBJ whole genome shotgun (WGS) entry which is preliminary data.</text>
</comment>
<evidence type="ECO:0000313" key="3">
    <source>
        <dbReference type="Proteomes" id="UP000094893"/>
    </source>
</evidence>
<reference evidence="2 3" key="1">
    <citation type="journal article" date="2016" name="Int. J. Mol. Sci.">
        <title>Comparative genomics of the extreme acidophile Acidithiobacillus thiooxidans reveals intraspecific divergence and niche adaptation.</title>
        <authorList>
            <person name="Zhang X."/>
            <person name="Feng X."/>
            <person name="Tao J."/>
            <person name="Ma L."/>
            <person name="Xiao Y."/>
            <person name="Liang Y."/>
            <person name="Liu X."/>
            <person name="Yin H."/>
        </authorList>
    </citation>
    <scope>NUCLEOTIDE SEQUENCE [LARGE SCALE GENOMIC DNA]</scope>
    <source>
        <strain evidence="2 3">A02</strain>
    </source>
</reference>
<sequence length="90" mass="9917">MQALQLAGYYPEIRYALNGLSAVRDAVRYGLGVAFASALISPYQTQDLAVIRLLPSIPHNLSMIYRDHVGPALSAFIEETHAFVLQQRGT</sequence>
<proteinExistence type="predicted"/>
<dbReference type="Proteomes" id="UP000094893">
    <property type="component" value="Unassembled WGS sequence"/>
</dbReference>